<evidence type="ECO:0000259" key="4">
    <source>
        <dbReference type="PROSITE" id="PS50102"/>
    </source>
</evidence>
<keyword evidence="5" id="KW-1185">Reference proteome</keyword>
<keyword evidence="1" id="KW-0677">Repeat</keyword>
<dbReference type="InterPro" id="IPR035979">
    <property type="entry name" value="RBD_domain_sf"/>
</dbReference>
<dbReference type="SMART" id="SM00360">
    <property type="entry name" value="RRM"/>
    <property type="match status" value="3"/>
</dbReference>
<dbReference type="GeneID" id="136085483"/>
<accession>A0ABM4CM26</accession>
<evidence type="ECO:0000313" key="5">
    <source>
        <dbReference type="Proteomes" id="UP001652625"/>
    </source>
</evidence>
<dbReference type="Pfam" id="PF00076">
    <property type="entry name" value="RRM_1"/>
    <property type="match status" value="2"/>
</dbReference>
<sequence length="379" mass="42790">MSAFRSLRFATVQGIKTINCGRVNQRKFLGLALSSLSQTKTKKVCPFLNERISPVNKYDLSGFSIVTLSQCANLSTAKVETLPEESSENVEDDKESVRTKWPIPKLAQDNVQRGFSGYQVFIGGKSFKCDENYLKELFSQFGPVNQVMIPEKERYLSESHVAANEYRWGFISFKKKESLENALNAGSIQLDEFTKIEIKQKAKRGIMHDEYKKTLMITDLPVSTTVADLKSLFQPYGAIFINYIFNSTTRITGKVVNFAFIVFKDEESMLKALEVEHSINSFKVSAKKLIAGAKIQPRDRCLKVCIKGIPITERSEEAIKKYFVRAKKVFLMTDNVTKISNGNAIVEFDTQEAAFEAEKNIIEMAGKLVNVRALGWSET</sequence>
<dbReference type="RefSeq" id="XP_065662866.1">
    <property type="nucleotide sequence ID" value="XM_065806794.1"/>
</dbReference>
<reference evidence="6" key="1">
    <citation type="submission" date="2025-08" db="UniProtKB">
        <authorList>
            <consortium name="RefSeq"/>
        </authorList>
    </citation>
    <scope>IDENTIFICATION</scope>
</reference>
<evidence type="ECO:0000256" key="3">
    <source>
        <dbReference type="PROSITE-ProRule" id="PRU00176"/>
    </source>
</evidence>
<dbReference type="Proteomes" id="UP001652625">
    <property type="component" value="Chromosome 09"/>
</dbReference>
<proteinExistence type="predicted"/>
<dbReference type="PROSITE" id="PS50102">
    <property type="entry name" value="RRM"/>
    <property type="match status" value="3"/>
</dbReference>
<dbReference type="SUPFAM" id="SSF54928">
    <property type="entry name" value="RNA-binding domain, RBD"/>
    <property type="match status" value="2"/>
</dbReference>
<gene>
    <name evidence="6" type="primary">LOC136085483</name>
</gene>
<evidence type="ECO:0000256" key="1">
    <source>
        <dbReference type="ARBA" id="ARBA00022737"/>
    </source>
</evidence>
<dbReference type="PANTHER" id="PTHR48032:SF6">
    <property type="entry name" value="RNA-BINDING (RRM_RBD_RNP MOTIFS) FAMILY PROTEIN"/>
    <property type="match status" value="1"/>
</dbReference>
<feature type="domain" description="RRM" evidence="4">
    <location>
        <begin position="213"/>
        <end position="289"/>
    </location>
</feature>
<evidence type="ECO:0000256" key="2">
    <source>
        <dbReference type="ARBA" id="ARBA00022884"/>
    </source>
</evidence>
<dbReference type="Gene3D" id="3.30.70.330">
    <property type="match status" value="3"/>
</dbReference>
<keyword evidence="2 3" id="KW-0694">RNA-binding</keyword>
<dbReference type="InterPro" id="IPR012677">
    <property type="entry name" value="Nucleotide-bd_a/b_plait_sf"/>
</dbReference>
<organism evidence="5 6">
    <name type="scientific">Hydra vulgaris</name>
    <name type="common">Hydra</name>
    <name type="synonym">Hydra attenuata</name>
    <dbReference type="NCBI Taxonomy" id="6087"/>
    <lineage>
        <taxon>Eukaryota</taxon>
        <taxon>Metazoa</taxon>
        <taxon>Cnidaria</taxon>
        <taxon>Hydrozoa</taxon>
        <taxon>Hydroidolina</taxon>
        <taxon>Anthoathecata</taxon>
        <taxon>Aplanulata</taxon>
        <taxon>Hydridae</taxon>
        <taxon>Hydra</taxon>
    </lineage>
</organism>
<dbReference type="InterPro" id="IPR000504">
    <property type="entry name" value="RRM_dom"/>
</dbReference>
<feature type="domain" description="RRM" evidence="4">
    <location>
        <begin position="118"/>
        <end position="203"/>
    </location>
</feature>
<feature type="domain" description="RRM" evidence="4">
    <location>
        <begin position="302"/>
        <end position="379"/>
    </location>
</feature>
<evidence type="ECO:0000313" key="6">
    <source>
        <dbReference type="RefSeq" id="XP_065662866.1"/>
    </source>
</evidence>
<name>A0ABM4CM26_HYDVU</name>
<dbReference type="PANTHER" id="PTHR48032">
    <property type="entry name" value="RNA-BINDING PROTEIN MUSASHI HOMOLOG RBP6"/>
    <property type="match status" value="1"/>
</dbReference>
<protein>
    <submittedName>
        <fullName evidence="6">Uncharacterized protein LOC136085483</fullName>
    </submittedName>
</protein>